<protein>
    <submittedName>
        <fullName evidence="1">Uncharacterized protein</fullName>
    </submittedName>
</protein>
<reference evidence="1 2" key="1">
    <citation type="submission" date="2019-10" db="EMBL/GenBank/DDBJ databases">
        <title>Poseidonibacter ostreae sp. nov., isolated from the gut of the Ostrea denselamellosa.</title>
        <authorList>
            <person name="Choi A."/>
        </authorList>
    </citation>
    <scope>NUCLEOTIDE SEQUENCE [LARGE SCALE GENOMIC DNA]</scope>
    <source>
        <strain evidence="1 2">SJOD-M-33</strain>
    </source>
</reference>
<name>A0A6L4WWH6_9BACT</name>
<organism evidence="1 2">
    <name type="scientific">Poseidonibacter ostreae</name>
    <dbReference type="NCBI Taxonomy" id="2654171"/>
    <lineage>
        <taxon>Bacteria</taxon>
        <taxon>Pseudomonadati</taxon>
        <taxon>Campylobacterota</taxon>
        <taxon>Epsilonproteobacteria</taxon>
        <taxon>Campylobacterales</taxon>
        <taxon>Arcobacteraceae</taxon>
        <taxon>Poseidonibacter</taxon>
    </lineage>
</organism>
<evidence type="ECO:0000313" key="2">
    <source>
        <dbReference type="Proteomes" id="UP000472839"/>
    </source>
</evidence>
<proteinExistence type="predicted"/>
<dbReference type="RefSeq" id="WP_152279390.1">
    <property type="nucleotide sequence ID" value="NZ_WFKK01000001.1"/>
</dbReference>
<accession>A0A6L4WWH6</accession>
<dbReference type="Proteomes" id="UP000472839">
    <property type="component" value="Unassembled WGS sequence"/>
</dbReference>
<evidence type="ECO:0000313" key="1">
    <source>
        <dbReference type="EMBL" id="KAB7891288.1"/>
    </source>
</evidence>
<dbReference type="EMBL" id="WFKK01000001">
    <property type="protein sequence ID" value="KAB7891288.1"/>
    <property type="molecule type" value="Genomic_DNA"/>
</dbReference>
<gene>
    <name evidence="1" type="ORF">GBG19_00195</name>
</gene>
<sequence length="97" mass="11351">MLKLTATHLSILNLFAYHDTLALANAYKNAMKVHGVSPRRFQACLRDLYKANLLIEIERKNSKRTKKNFTTESIERDYGVVFIEEDEYTINETKKVR</sequence>
<comment type="caution">
    <text evidence="1">The sequence shown here is derived from an EMBL/GenBank/DDBJ whole genome shotgun (WGS) entry which is preliminary data.</text>
</comment>
<dbReference type="AlphaFoldDB" id="A0A6L4WWH6"/>